<accession>A0ACB8E419</accession>
<sequence>MASAGETDTEENKPSLFKLHKSEGKRLLKEGNVRGALQAFERAVECQADDRLHAKMEKMREFLKSEEDQEDCDSDMVEIGNGFFLYQAIERKLYAYQRAGLLWMWELHLKKRGGVLGDDMGLGKTIQVVAFLSGMFDSEMIKSVLLIMPVSLIANWKKEFEAWAPGISVYEYHSGSKKERERNLARVQRRGGVLLTSYGMAQTSYEAFCTQNGQQFVWCYLILDEGHKIKNQTKTTKAIYEIPAKHRLVLTGTAIQNNLQELWALFNFTHQGALVGSLATFKRQYETPINRSREKDATTGEKLLGVAIAEQLRCLIKPYFLRRTKKDVLENKENSEGGKASLRPKLAFTSTKNDLVIWIYLSELQKKIYREFLESDEVANILMTKKSPLVQLTVLKKICDHPRLLSKQACVQMGMYDDMTREEIEKFLEREEGTSVSIGNVSDNDLLEESGKMTFVLQLLTILKAEGHRTLLFSQSRKILDIIHRILTNRSFRVTRLDGTISKLCERDRIVTQFQSKDNADVFLLTTQVGGVGLTLTSADRVIIYDPSWNPATDAQAVDRAYRIGQQKNVVVYRLITCSTVEEKIYRRQIFKDSIIKQTTGKQRDPMRYFTKQELRELFSLENPNHSGTQVQLSQMHSWNKDTNPALQDHIALLQRKNIFGVSHHDLMFSEESREDAEDEFVPGEIERVKERARMAQHMITVESDMALDEIQNKESYTVPINNAVKARPTEQRARSPKRNLLPGVPKDRDEGMSSKWNKALVVIDDDVHIDGVDSLNKSLANMTVQTSENDGSIIVDDSEEELFPPSEDMDSIVIDTDEELSDSLEEVDSTASSKMEKQPFLALSTADDRVFAKAEDQLGNDAECDVQIVNMEQAGKEPLIKDQQDLMADRSFQELHESPAELMLGVQDKHSTLEQSKLPSFLEEMEDNPTSKATLQGSFDKGAQKSACRSLFSDDGGSGELNKDTHSKYLHTAEHGKRHLKKRLWNSPSHSSFIQIEAKHFQLSPSVLQKEGDSDTRTPQKDIGTPQNLLPRMAASSASSPARPSVSQQRLQSTPLSTPPKRIAPFFVGSPQRFSPSSCQKVPPSPFQEALAKSVEYAKEDVTPLKVQQTLGAHSSQASIHVVSSSEDEKNASESSTGDDDDDVVVRRRFKKGTVVITDSDDETP</sequence>
<protein>
    <submittedName>
        <fullName evidence="1">Uncharacterized protein</fullName>
    </submittedName>
</protein>
<dbReference type="Proteomes" id="UP000821865">
    <property type="component" value="Chromosome 1"/>
</dbReference>
<evidence type="ECO:0000313" key="1">
    <source>
        <dbReference type="EMBL" id="KAH7981370.1"/>
    </source>
</evidence>
<reference evidence="1" key="1">
    <citation type="submission" date="2020-05" db="EMBL/GenBank/DDBJ databases">
        <title>Large-scale comparative analyses of tick genomes elucidate their genetic diversity and vector capacities.</title>
        <authorList>
            <person name="Jia N."/>
            <person name="Wang J."/>
            <person name="Shi W."/>
            <person name="Du L."/>
            <person name="Sun Y."/>
            <person name="Zhan W."/>
            <person name="Jiang J."/>
            <person name="Wang Q."/>
            <person name="Zhang B."/>
            <person name="Ji P."/>
            <person name="Sakyi L.B."/>
            <person name="Cui X."/>
            <person name="Yuan T."/>
            <person name="Jiang B."/>
            <person name="Yang W."/>
            <person name="Lam T.T.-Y."/>
            <person name="Chang Q."/>
            <person name="Ding S."/>
            <person name="Wang X."/>
            <person name="Zhu J."/>
            <person name="Ruan X."/>
            <person name="Zhao L."/>
            <person name="Wei J."/>
            <person name="Que T."/>
            <person name="Du C."/>
            <person name="Cheng J."/>
            <person name="Dai P."/>
            <person name="Han X."/>
            <person name="Huang E."/>
            <person name="Gao Y."/>
            <person name="Liu J."/>
            <person name="Shao H."/>
            <person name="Ye R."/>
            <person name="Li L."/>
            <person name="Wei W."/>
            <person name="Wang X."/>
            <person name="Wang C."/>
            <person name="Yang T."/>
            <person name="Huo Q."/>
            <person name="Li W."/>
            <person name="Guo W."/>
            <person name="Chen H."/>
            <person name="Zhou L."/>
            <person name="Ni X."/>
            <person name="Tian J."/>
            <person name="Zhou Y."/>
            <person name="Sheng Y."/>
            <person name="Liu T."/>
            <person name="Pan Y."/>
            <person name="Xia L."/>
            <person name="Li J."/>
            <person name="Zhao F."/>
            <person name="Cao W."/>
        </authorList>
    </citation>
    <scope>NUCLEOTIDE SEQUENCE</scope>
    <source>
        <strain evidence="1">Dsil-2018</strain>
    </source>
</reference>
<keyword evidence="2" id="KW-1185">Reference proteome</keyword>
<evidence type="ECO:0000313" key="2">
    <source>
        <dbReference type="Proteomes" id="UP000821865"/>
    </source>
</evidence>
<name>A0ACB8E419_DERSI</name>
<comment type="caution">
    <text evidence="1">The sequence shown here is derived from an EMBL/GenBank/DDBJ whole genome shotgun (WGS) entry which is preliminary data.</text>
</comment>
<dbReference type="EMBL" id="CM023470">
    <property type="protein sequence ID" value="KAH7981370.1"/>
    <property type="molecule type" value="Genomic_DNA"/>
</dbReference>
<organism evidence="1 2">
    <name type="scientific">Dermacentor silvarum</name>
    <name type="common">Tick</name>
    <dbReference type="NCBI Taxonomy" id="543639"/>
    <lineage>
        <taxon>Eukaryota</taxon>
        <taxon>Metazoa</taxon>
        <taxon>Ecdysozoa</taxon>
        <taxon>Arthropoda</taxon>
        <taxon>Chelicerata</taxon>
        <taxon>Arachnida</taxon>
        <taxon>Acari</taxon>
        <taxon>Parasitiformes</taxon>
        <taxon>Ixodida</taxon>
        <taxon>Ixodoidea</taxon>
        <taxon>Ixodidae</taxon>
        <taxon>Rhipicephalinae</taxon>
        <taxon>Dermacentor</taxon>
    </lineage>
</organism>
<proteinExistence type="predicted"/>
<gene>
    <name evidence="1" type="ORF">HPB49_023419</name>
</gene>